<evidence type="ECO:0000256" key="6">
    <source>
        <dbReference type="SAM" id="MobiDB-lite"/>
    </source>
</evidence>
<dbReference type="PANTHER" id="PTHR40077">
    <property type="entry name" value="MEMBRANE PROTEIN-RELATED"/>
    <property type="match status" value="1"/>
</dbReference>
<keyword evidence="5 7" id="KW-0472">Membrane</keyword>
<comment type="caution">
    <text evidence="9">The sequence shown here is derived from an EMBL/GenBank/DDBJ whole genome shotgun (WGS) entry which is preliminary data.</text>
</comment>
<dbReference type="RefSeq" id="WP_205259985.1">
    <property type="nucleotide sequence ID" value="NZ_JAERWK010000008.1"/>
</dbReference>
<dbReference type="NCBIfam" id="TIGR03954">
    <property type="entry name" value="integ_memb_HG"/>
    <property type="match status" value="1"/>
</dbReference>
<evidence type="ECO:0000259" key="8">
    <source>
        <dbReference type="Pfam" id="PF12823"/>
    </source>
</evidence>
<dbReference type="PANTHER" id="PTHR40077:SF2">
    <property type="entry name" value="MEMBRANE PROTEIN"/>
    <property type="match status" value="1"/>
</dbReference>
<feature type="compositionally biased region" description="Polar residues" evidence="6">
    <location>
        <begin position="1"/>
        <end position="12"/>
    </location>
</feature>
<evidence type="ECO:0000313" key="9">
    <source>
        <dbReference type="EMBL" id="MBM9467065.1"/>
    </source>
</evidence>
<dbReference type="Pfam" id="PF12823">
    <property type="entry name" value="DUF3817"/>
    <property type="match status" value="1"/>
</dbReference>
<evidence type="ECO:0000256" key="1">
    <source>
        <dbReference type="ARBA" id="ARBA00004651"/>
    </source>
</evidence>
<feature type="transmembrane region" description="Helical" evidence="7">
    <location>
        <begin position="108"/>
        <end position="125"/>
    </location>
</feature>
<dbReference type="GO" id="GO:0005886">
    <property type="term" value="C:plasma membrane"/>
    <property type="evidence" value="ECO:0007669"/>
    <property type="project" value="UniProtKB-SubCell"/>
</dbReference>
<keyword evidence="2" id="KW-1003">Cell membrane</keyword>
<dbReference type="Proteomes" id="UP000663792">
    <property type="component" value="Unassembled WGS sequence"/>
</dbReference>
<feature type="domain" description="DUF3817" evidence="8">
    <location>
        <begin position="44"/>
        <end position="131"/>
    </location>
</feature>
<gene>
    <name evidence="9" type="ORF">JL106_07190</name>
</gene>
<keyword evidence="4 7" id="KW-1133">Transmembrane helix</keyword>
<keyword evidence="10" id="KW-1185">Reference proteome</keyword>
<feature type="transmembrane region" description="Helical" evidence="7">
    <location>
        <begin position="77"/>
        <end position="96"/>
    </location>
</feature>
<dbReference type="AlphaFoldDB" id="A0A939BYG4"/>
<evidence type="ECO:0000313" key="10">
    <source>
        <dbReference type="Proteomes" id="UP000663792"/>
    </source>
</evidence>
<accession>A0A939BYG4</accession>
<reference evidence="9" key="1">
    <citation type="submission" date="2021-01" db="EMBL/GenBank/DDBJ databases">
        <title>YIM 132084 draft genome.</title>
        <authorList>
            <person name="An D."/>
        </authorList>
    </citation>
    <scope>NUCLEOTIDE SEQUENCE</scope>
    <source>
        <strain evidence="9">YIM 132084</strain>
    </source>
</reference>
<keyword evidence="3 7" id="KW-0812">Transmembrane</keyword>
<protein>
    <submittedName>
        <fullName evidence="9">DUF3817 domain-containing protein</fullName>
    </submittedName>
</protein>
<feature type="region of interest" description="Disordered" evidence="6">
    <location>
        <begin position="1"/>
        <end position="33"/>
    </location>
</feature>
<feature type="compositionally biased region" description="Low complexity" evidence="6">
    <location>
        <begin position="22"/>
        <end position="33"/>
    </location>
</feature>
<proteinExistence type="predicted"/>
<evidence type="ECO:0000256" key="7">
    <source>
        <dbReference type="SAM" id="Phobius"/>
    </source>
</evidence>
<dbReference type="EMBL" id="JAERWK010000008">
    <property type="protein sequence ID" value="MBM9467065.1"/>
    <property type="molecule type" value="Genomic_DNA"/>
</dbReference>
<evidence type="ECO:0000256" key="3">
    <source>
        <dbReference type="ARBA" id="ARBA00022692"/>
    </source>
</evidence>
<evidence type="ECO:0000256" key="5">
    <source>
        <dbReference type="ARBA" id="ARBA00023136"/>
    </source>
</evidence>
<sequence>MPVSKDSAQSADGTADGPAVRPQPRAATPTGAGTAVPPKVLAALRRYRVAAFIVGWGLIILCVTMVAKYAFGQDWTVAVWGPIHGVLYVGYVLLAFDLAYKDRWSLGGTLWVLLAGVIPGVSFVAERQVHRKVLARQKI</sequence>
<evidence type="ECO:0000256" key="2">
    <source>
        <dbReference type="ARBA" id="ARBA00022475"/>
    </source>
</evidence>
<evidence type="ECO:0000256" key="4">
    <source>
        <dbReference type="ARBA" id="ARBA00022989"/>
    </source>
</evidence>
<comment type="subcellular location">
    <subcellularLocation>
        <location evidence="1">Cell membrane</location>
        <topology evidence="1">Multi-pass membrane protein</topology>
    </subcellularLocation>
</comment>
<feature type="transmembrane region" description="Helical" evidence="7">
    <location>
        <begin position="49"/>
        <end position="71"/>
    </location>
</feature>
<organism evidence="9 10">
    <name type="scientific">Nakamurella leprariae</name>
    <dbReference type="NCBI Taxonomy" id="2803911"/>
    <lineage>
        <taxon>Bacteria</taxon>
        <taxon>Bacillati</taxon>
        <taxon>Actinomycetota</taxon>
        <taxon>Actinomycetes</taxon>
        <taxon>Nakamurellales</taxon>
        <taxon>Nakamurellaceae</taxon>
        <taxon>Nakamurella</taxon>
    </lineage>
</organism>
<dbReference type="InterPro" id="IPR023845">
    <property type="entry name" value="DUF3817_TM"/>
</dbReference>
<name>A0A939BYG4_9ACTN</name>